<dbReference type="PROSITE" id="PS51379">
    <property type="entry name" value="4FE4S_FER_2"/>
    <property type="match status" value="2"/>
</dbReference>
<dbReference type="InterPro" id="IPR049830">
    <property type="entry name" value="HndD"/>
</dbReference>
<organism evidence="12 13">
    <name type="scientific">Thermosyntropha lipolytica DSM 11003</name>
    <dbReference type="NCBI Taxonomy" id="1123382"/>
    <lineage>
        <taxon>Bacteria</taxon>
        <taxon>Bacillati</taxon>
        <taxon>Bacillota</taxon>
        <taxon>Clostridia</taxon>
        <taxon>Eubacteriales</taxon>
        <taxon>Syntrophomonadaceae</taxon>
        <taxon>Thermosyntropha</taxon>
    </lineage>
</organism>
<evidence type="ECO:0000313" key="12">
    <source>
        <dbReference type="EMBL" id="SHG83442.1"/>
    </source>
</evidence>
<dbReference type="InterPro" id="IPR017900">
    <property type="entry name" value="4Fe4S_Fe_S_CS"/>
</dbReference>
<feature type="domain" description="2Fe-2S ferredoxin-type" evidence="9">
    <location>
        <begin position="2"/>
        <end position="80"/>
    </location>
</feature>
<evidence type="ECO:0000256" key="5">
    <source>
        <dbReference type="ARBA" id="ARBA00022737"/>
    </source>
</evidence>
<evidence type="ECO:0000256" key="1">
    <source>
        <dbReference type="ARBA" id="ARBA00001966"/>
    </source>
</evidence>
<dbReference type="InterPro" id="IPR036991">
    <property type="entry name" value="Fe_hydrogenase_ssu_sf"/>
</dbReference>
<dbReference type="STRING" id="1123382.SAMN02745221_01075"/>
<dbReference type="FunFam" id="3.10.20.740:FF:000005">
    <property type="entry name" value="NADH:ubiquinone oxidoreductase subunit"/>
    <property type="match status" value="1"/>
</dbReference>
<dbReference type="NCBIfam" id="TIGR02512">
    <property type="entry name" value="FeFe_hydrog_A"/>
    <property type="match status" value="1"/>
</dbReference>
<dbReference type="GO" id="GO:0005506">
    <property type="term" value="F:iron ion binding"/>
    <property type="evidence" value="ECO:0007669"/>
    <property type="project" value="InterPro"/>
</dbReference>
<dbReference type="Gene3D" id="3.10.20.740">
    <property type="match status" value="1"/>
</dbReference>
<accession>A0A1M5N209</accession>
<evidence type="ECO:0000256" key="6">
    <source>
        <dbReference type="ARBA" id="ARBA00023002"/>
    </source>
</evidence>
<keyword evidence="13" id="KW-1185">Reference proteome</keyword>
<protein>
    <submittedName>
        <fullName evidence="12">NAD(P)-dependent iron-only hydrogenase catalytic subunit</fullName>
    </submittedName>
</protein>
<keyword evidence="8" id="KW-0411">Iron-sulfur</keyword>
<keyword evidence="3" id="KW-0001">2Fe-2S</keyword>
<dbReference type="Pfam" id="PF02906">
    <property type="entry name" value="Fe_hyd_lg_C"/>
    <property type="match status" value="1"/>
</dbReference>
<dbReference type="GO" id="GO:0051539">
    <property type="term" value="F:4 iron, 4 sulfur cluster binding"/>
    <property type="evidence" value="ECO:0007669"/>
    <property type="project" value="UniProtKB-KW"/>
</dbReference>
<dbReference type="SUPFAM" id="SSF53920">
    <property type="entry name" value="Fe-only hydrogenase"/>
    <property type="match status" value="1"/>
</dbReference>
<comment type="cofactor">
    <cofactor evidence="1">
        <name>[4Fe-4S] cluster</name>
        <dbReference type="ChEBI" id="CHEBI:49883"/>
    </cofactor>
</comment>
<dbReference type="Gene3D" id="3.30.70.20">
    <property type="match status" value="1"/>
</dbReference>
<dbReference type="Pfam" id="PF12838">
    <property type="entry name" value="Fer4_7"/>
    <property type="match status" value="1"/>
</dbReference>
<keyword evidence="7" id="KW-0408">Iron</keyword>
<dbReference type="InterPro" id="IPR004108">
    <property type="entry name" value="Fe_hydrogenase_lsu_C"/>
</dbReference>
<reference evidence="13" key="1">
    <citation type="submission" date="2016-11" db="EMBL/GenBank/DDBJ databases">
        <authorList>
            <person name="Varghese N."/>
            <person name="Submissions S."/>
        </authorList>
    </citation>
    <scope>NUCLEOTIDE SEQUENCE [LARGE SCALE GENOMIC DNA]</scope>
    <source>
        <strain evidence="13">DSM 11003</strain>
    </source>
</reference>
<dbReference type="Pfam" id="PF10588">
    <property type="entry name" value="NADH-G_4Fe-4S_3"/>
    <property type="match status" value="1"/>
</dbReference>
<feature type="domain" description="4Fe-4S ferredoxin-type" evidence="10">
    <location>
        <begin position="139"/>
        <end position="169"/>
    </location>
</feature>
<dbReference type="Pfam" id="PF02256">
    <property type="entry name" value="Fe_hyd_SSU"/>
    <property type="match status" value="1"/>
</dbReference>
<dbReference type="InterPro" id="IPR009016">
    <property type="entry name" value="Fe_hydrogenase"/>
</dbReference>
<keyword evidence="2" id="KW-0004">4Fe-4S</keyword>
<dbReference type="GO" id="GO:0042773">
    <property type="term" value="P:ATP synthesis coupled electron transport"/>
    <property type="evidence" value="ECO:0007669"/>
    <property type="project" value="InterPro"/>
</dbReference>
<dbReference type="GO" id="GO:0051537">
    <property type="term" value="F:2 iron, 2 sulfur cluster binding"/>
    <property type="evidence" value="ECO:0007669"/>
    <property type="project" value="UniProtKB-KW"/>
</dbReference>
<evidence type="ECO:0000256" key="7">
    <source>
        <dbReference type="ARBA" id="ARBA00023004"/>
    </source>
</evidence>
<dbReference type="SMART" id="SM00929">
    <property type="entry name" value="NADH-G_4Fe-4S_3"/>
    <property type="match status" value="1"/>
</dbReference>
<dbReference type="InterPro" id="IPR003149">
    <property type="entry name" value="Fe_hydrogenase_ssu"/>
</dbReference>
<gene>
    <name evidence="12" type="ORF">SAMN02745221_01075</name>
</gene>
<dbReference type="GO" id="GO:0016020">
    <property type="term" value="C:membrane"/>
    <property type="evidence" value="ECO:0007669"/>
    <property type="project" value="InterPro"/>
</dbReference>
<dbReference type="InterPro" id="IPR000283">
    <property type="entry name" value="NADH_UbQ_OxRdtase_75kDa_su_CS"/>
</dbReference>
<keyword evidence="6" id="KW-0560">Oxidoreductase</keyword>
<dbReference type="InterPro" id="IPR013352">
    <property type="entry name" value="Fe_hydrogenase_subset"/>
</dbReference>
<dbReference type="InterPro" id="IPR050340">
    <property type="entry name" value="Cytosolic_Fe-S_CAF"/>
</dbReference>
<dbReference type="Gene3D" id="4.10.260.20">
    <property type="entry name" value="Iron hydrogenase, small subunit"/>
    <property type="match status" value="1"/>
</dbReference>
<dbReference type="EMBL" id="FQWY01000014">
    <property type="protein sequence ID" value="SHG83442.1"/>
    <property type="molecule type" value="Genomic_DNA"/>
</dbReference>
<dbReference type="Pfam" id="PF13510">
    <property type="entry name" value="Fer2_4"/>
    <property type="match status" value="1"/>
</dbReference>
<evidence type="ECO:0000259" key="10">
    <source>
        <dbReference type="PROSITE" id="PS51379"/>
    </source>
</evidence>
<dbReference type="InterPro" id="IPR017896">
    <property type="entry name" value="4Fe4S_Fe-S-bd"/>
</dbReference>
<dbReference type="InterPro" id="IPR019574">
    <property type="entry name" value="NADH_UbQ_OxRdtase_Gsu_4Fe4S-bd"/>
</dbReference>
<evidence type="ECO:0000259" key="11">
    <source>
        <dbReference type="PROSITE" id="PS51839"/>
    </source>
</evidence>
<dbReference type="PROSITE" id="PS51085">
    <property type="entry name" value="2FE2S_FER_2"/>
    <property type="match status" value="1"/>
</dbReference>
<dbReference type="InterPro" id="IPR036010">
    <property type="entry name" value="2Fe-2S_ferredoxin-like_sf"/>
</dbReference>
<name>A0A1M5N209_9FIRM</name>
<dbReference type="Proteomes" id="UP000242329">
    <property type="component" value="Unassembled WGS sequence"/>
</dbReference>
<evidence type="ECO:0000256" key="2">
    <source>
        <dbReference type="ARBA" id="ARBA00022485"/>
    </source>
</evidence>
<dbReference type="NCBIfam" id="NF040763">
    <property type="entry name" value="FeFe_hydrog_A6"/>
    <property type="match status" value="1"/>
</dbReference>
<dbReference type="PROSITE" id="PS00198">
    <property type="entry name" value="4FE4S_FER_1"/>
    <property type="match status" value="1"/>
</dbReference>
<dbReference type="SUPFAM" id="SSF54292">
    <property type="entry name" value="2Fe-2S ferredoxin-like"/>
    <property type="match status" value="1"/>
</dbReference>
<keyword evidence="4" id="KW-0479">Metal-binding</keyword>
<feature type="domain" description="4Fe-4S ferredoxin-type" evidence="10">
    <location>
        <begin position="183"/>
        <end position="211"/>
    </location>
</feature>
<dbReference type="PROSITE" id="PS51839">
    <property type="entry name" value="4FE4S_HC3"/>
    <property type="match status" value="1"/>
</dbReference>
<keyword evidence="5" id="KW-0677">Repeat</keyword>
<dbReference type="PROSITE" id="PS00641">
    <property type="entry name" value="COMPLEX1_75K_1"/>
    <property type="match status" value="1"/>
</dbReference>
<dbReference type="FunFam" id="3.30.70.20:FF:000035">
    <property type="entry name" value="Iron hydrogenase 1"/>
    <property type="match status" value="1"/>
</dbReference>
<dbReference type="SMART" id="SM00902">
    <property type="entry name" value="Fe_hyd_SSU"/>
    <property type="match status" value="1"/>
</dbReference>
<evidence type="ECO:0000313" key="13">
    <source>
        <dbReference type="Proteomes" id="UP000242329"/>
    </source>
</evidence>
<proteinExistence type="predicted"/>
<dbReference type="GO" id="GO:0008901">
    <property type="term" value="F:ferredoxin hydrogenase activity"/>
    <property type="evidence" value="ECO:0007669"/>
    <property type="project" value="InterPro"/>
</dbReference>
<evidence type="ECO:0000256" key="8">
    <source>
        <dbReference type="ARBA" id="ARBA00023014"/>
    </source>
</evidence>
<dbReference type="Gene3D" id="3.40.50.1780">
    <property type="match status" value="1"/>
</dbReference>
<sequence length="576" mass="63588">MGMVNLTIDGIKVSVPKGSTILQAAKEVGIKIPTLCYHPDQSVKANCRVCVCEVEGNRLLQAACSMPVTEGMVVKTRSPKVIEARKTILELILSNHPQECLTCARNQNCELQELAEEYSIREYAFEHKVRGLAKDTSTPSIVRDPDKCILCRRCIDACSVTQSVYALGIENRGHHAMVVPSMGKDLIDSPCVMCGQCIHACPVGAITEREQIDEFLAAVADPDKIVVTQIAPAVRLAIAEEVGMKPGEMPMDVFVAGLRQIGFDYVLHTNFTADLTIIEEGNELLKRLKEGGVLPMFTSCSPGWINFCETYYPDLLDHLSTCKSPQQMFGALVKTYWAEKMGIDPAKIYSVSIMPCTAKKYEASRPEMQDSGYRDVDLVLTTREIGRLFRMSGIDFTKLEGSSFDSWMGKYTGAAVIFGATGGVMEAALRTVYEVVTGQELKDVNFTAVRGMEGIKEAEVDLNGTVVKVAVAHGLSNARKLMDQVRAGESPYHFIEIMACPGGCIGGGGQPITKSNAQRQVRIDAIYVEDENCEIRKSHENPEVKILYDEFLHEPLGHKSHELLHTHYHPKNKKYL</sequence>
<dbReference type="PANTHER" id="PTHR11615">
    <property type="entry name" value="NITRATE, FORMATE, IRON DEHYDROGENASE"/>
    <property type="match status" value="1"/>
</dbReference>
<evidence type="ECO:0000256" key="4">
    <source>
        <dbReference type="ARBA" id="ARBA00022723"/>
    </source>
</evidence>
<dbReference type="GO" id="GO:0008137">
    <property type="term" value="F:NADH dehydrogenase (ubiquinone) activity"/>
    <property type="evidence" value="ECO:0007669"/>
    <property type="project" value="InterPro"/>
</dbReference>
<dbReference type="SUPFAM" id="SSF54862">
    <property type="entry name" value="4Fe-4S ferredoxins"/>
    <property type="match status" value="1"/>
</dbReference>
<evidence type="ECO:0000256" key="3">
    <source>
        <dbReference type="ARBA" id="ARBA00022714"/>
    </source>
</evidence>
<dbReference type="InterPro" id="IPR001041">
    <property type="entry name" value="2Fe-2S_ferredoxin-type"/>
</dbReference>
<evidence type="ECO:0000259" key="9">
    <source>
        <dbReference type="PROSITE" id="PS51085"/>
    </source>
</evidence>
<dbReference type="CDD" id="cd00207">
    <property type="entry name" value="fer2"/>
    <property type="match status" value="1"/>
</dbReference>
<dbReference type="AlphaFoldDB" id="A0A1M5N209"/>
<feature type="domain" description="4Fe-4S His(Cys)3-ligated-type" evidence="11">
    <location>
        <begin position="80"/>
        <end position="119"/>
    </location>
</feature>
<dbReference type="Gene3D" id="3.40.950.10">
    <property type="entry name" value="Fe-only Hydrogenase (Larger Subunit), Chain L, domain 3"/>
    <property type="match status" value="1"/>
</dbReference>